<dbReference type="GO" id="GO:0016746">
    <property type="term" value="F:acyltransferase activity"/>
    <property type="evidence" value="ECO:0007669"/>
    <property type="project" value="UniProtKB-KW"/>
</dbReference>
<organism evidence="5 6">
    <name type="scientific">Gleimia hominis</name>
    <dbReference type="NCBI Taxonomy" id="595468"/>
    <lineage>
        <taxon>Bacteria</taxon>
        <taxon>Bacillati</taxon>
        <taxon>Actinomycetota</taxon>
        <taxon>Actinomycetes</taxon>
        <taxon>Actinomycetales</taxon>
        <taxon>Actinomycetaceae</taxon>
        <taxon>Gleimia</taxon>
    </lineage>
</organism>
<gene>
    <name evidence="5" type="ORF">QS713_07725</name>
</gene>
<dbReference type="InterPro" id="IPR002123">
    <property type="entry name" value="Plipid/glycerol_acylTrfase"/>
</dbReference>
<dbReference type="RefSeq" id="WP_313274166.1">
    <property type="nucleotide sequence ID" value="NZ_JASXSX010000003.1"/>
</dbReference>
<feature type="compositionally biased region" description="Acidic residues" evidence="3">
    <location>
        <begin position="239"/>
        <end position="249"/>
    </location>
</feature>
<name>A0ABU3ID97_9ACTO</name>
<protein>
    <submittedName>
        <fullName evidence="5">Lysophospholipid acyltransferase family protein</fullName>
    </submittedName>
</protein>
<evidence type="ECO:0000259" key="4">
    <source>
        <dbReference type="SMART" id="SM00563"/>
    </source>
</evidence>
<dbReference type="PANTHER" id="PTHR10434">
    <property type="entry name" value="1-ACYL-SN-GLYCEROL-3-PHOSPHATE ACYLTRANSFERASE"/>
    <property type="match status" value="1"/>
</dbReference>
<comment type="caution">
    <text evidence="5">The sequence shown here is derived from an EMBL/GenBank/DDBJ whole genome shotgun (WGS) entry which is preliminary data.</text>
</comment>
<proteinExistence type="predicted"/>
<dbReference type="EMBL" id="JASXSX010000003">
    <property type="protein sequence ID" value="MDT3767946.1"/>
    <property type="molecule type" value="Genomic_DNA"/>
</dbReference>
<reference evidence="5 6" key="1">
    <citation type="submission" date="2023-06" db="EMBL/GenBank/DDBJ databases">
        <title>Draft genome sequence of Gleimia hominis type strain CCUG 57540T.</title>
        <authorList>
            <person name="Salva-Serra F."/>
            <person name="Cardew S."/>
            <person name="Jensie Markopoulos S."/>
            <person name="Ohlen M."/>
            <person name="Inganas E."/>
            <person name="Svensson-Stadler L."/>
            <person name="Moore E.R.B."/>
        </authorList>
    </citation>
    <scope>NUCLEOTIDE SEQUENCE [LARGE SCALE GENOMIC DNA]</scope>
    <source>
        <strain evidence="5 6">CCUG 57540</strain>
    </source>
</reference>
<dbReference type="Proteomes" id="UP001247542">
    <property type="component" value="Unassembled WGS sequence"/>
</dbReference>
<dbReference type="SMART" id="SM00563">
    <property type="entry name" value="PlsC"/>
    <property type="match status" value="1"/>
</dbReference>
<keyword evidence="1" id="KW-0808">Transferase</keyword>
<evidence type="ECO:0000313" key="6">
    <source>
        <dbReference type="Proteomes" id="UP001247542"/>
    </source>
</evidence>
<feature type="region of interest" description="Disordered" evidence="3">
    <location>
        <begin position="230"/>
        <end position="249"/>
    </location>
</feature>
<dbReference type="CDD" id="cd07989">
    <property type="entry name" value="LPLAT_AGPAT-like"/>
    <property type="match status" value="1"/>
</dbReference>
<dbReference type="Pfam" id="PF01553">
    <property type="entry name" value="Acyltransferase"/>
    <property type="match status" value="1"/>
</dbReference>
<keyword evidence="2 5" id="KW-0012">Acyltransferase</keyword>
<evidence type="ECO:0000256" key="3">
    <source>
        <dbReference type="SAM" id="MobiDB-lite"/>
    </source>
</evidence>
<feature type="domain" description="Phospholipid/glycerol acyltransferase" evidence="4">
    <location>
        <begin position="40"/>
        <end position="158"/>
    </location>
</feature>
<evidence type="ECO:0000256" key="1">
    <source>
        <dbReference type="ARBA" id="ARBA00022679"/>
    </source>
</evidence>
<dbReference type="PANTHER" id="PTHR10434:SF55">
    <property type="entry name" value="POSSIBLE ACYLTRANSFERASE"/>
    <property type="match status" value="1"/>
</dbReference>
<dbReference type="SUPFAM" id="SSF69593">
    <property type="entry name" value="Glycerol-3-phosphate (1)-acyltransferase"/>
    <property type="match status" value="1"/>
</dbReference>
<sequence>MSKKPEGMYKAVLRITGPLIRPMMRTHWTGQENLPKEGPFILIMNHVTEFDPFMVMYYLGDEGHAVRALAKDSLFRVPLLKTVLKRAKMVPVHRSSSEAGDALKNAKIAIAQGESIAFFPEGTLTRDPDMWPMTFKTGAARLAFAMNVPVIPLAQWGGHKIMHRFRDSIPFLKGRQDVWVHTGPAIDLSDLNQDEEDRAAVHAATRRMQRVITQMVAALRNEEPPRYPWNPKLGRYLTADDDAGDTTSS</sequence>
<accession>A0ABU3ID97</accession>
<keyword evidence="6" id="KW-1185">Reference proteome</keyword>
<evidence type="ECO:0000256" key="2">
    <source>
        <dbReference type="ARBA" id="ARBA00023315"/>
    </source>
</evidence>
<evidence type="ECO:0000313" key="5">
    <source>
        <dbReference type="EMBL" id="MDT3767946.1"/>
    </source>
</evidence>